<dbReference type="eggNOG" id="KOG1684">
    <property type="taxonomic scope" value="Eukaryota"/>
</dbReference>
<dbReference type="Proteomes" id="UP000007148">
    <property type="component" value="Unassembled WGS sequence"/>
</dbReference>
<evidence type="ECO:0000313" key="6">
    <source>
        <dbReference type="EMBL" id="CCA73496.1"/>
    </source>
</evidence>
<keyword evidence="7" id="KW-1185">Reference proteome</keyword>
<evidence type="ECO:0000256" key="2">
    <source>
        <dbReference type="ARBA" id="ARBA00011915"/>
    </source>
</evidence>
<dbReference type="PANTHER" id="PTHR43176">
    <property type="entry name" value="3-HYDROXYISOBUTYRYL-COA HYDROLASE-RELATED"/>
    <property type="match status" value="1"/>
</dbReference>
<feature type="domain" description="Enoyl-CoA hydratase/isomerase" evidence="5">
    <location>
        <begin position="47"/>
        <end position="104"/>
    </location>
</feature>
<dbReference type="InterPro" id="IPR029045">
    <property type="entry name" value="ClpP/crotonase-like_dom_sf"/>
</dbReference>
<sequence length="114" mass="12364">MSSTVRRMQQLSAHMSSTANSSAPLNNPAPPTTPEPLVLFREQYASRIYTLNRPKLLNALNHEMVQMLQKQIKAWNESELCSSIIGTGNGHFCAGGDVKSASDSIIGHTLASLP</sequence>
<dbReference type="EMBL" id="CAFZ01000230">
    <property type="protein sequence ID" value="CCA73496.1"/>
    <property type="molecule type" value="Genomic_DNA"/>
</dbReference>
<protein>
    <recommendedName>
        <fullName evidence="2">3-hydroxyisobutyryl-CoA hydrolase</fullName>
        <ecNumber evidence="2">3.1.2.4</ecNumber>
    </recommendedName>
</protein>
<feature type="region of interest" description="Disordered" evidence="4">
    <location>
        <begin position="1"/>
        <end position="35"/>
    </location>
</feature>
<dbReference type="EC" id="3.1.2.4" evidence="2"/>
<dbReference type="InterPro" id="IPR032259">
    <property type="entry name" value="HIBYL-CoA-H"/>
</dbReference>
<evidence type="ECO:0000256" key="1">
    <source>
        <dbReference type="ARBA" id="ARBA00001709"/>
    </source>
</evidence>
<comment type="caution">
    <text evidence="6">The sequence shown here is derived from an EMBL/GenBank/DDBJ whole genome shotgun (WGS) entry which is preliminary data.</text>
</comment>
<dbReference type="OrthoDB" id="1737613at2759"/>
<evidence type="ECO:0000313" key="7">
    <source>
        <dbReference type="Proteomes" id="UP000007148"/>
    </source>
</evidence>
<organism evidence="6 7">
    <name type="scientific">Serendipita indica (strain DSM 11827)</name>
    <name type="common">Root endophyte fungus</name>
    <name type="synonym">Piriformospora indica</name>
    <dbReference type="NCBI Taxonomy" id="1109443"/>
    <lineage>
        <taxon>Eukaryota</taxon>
        <taxon>Fungi</taxon>
        <taxon>Dikarya</taxon>
        <taxon>Basidiomycota</taxon>
        <taxon>Agaricomycotina</taxon>
        <taxon>Agaricomycetes</taxon>
        <taxon>Sebacinales</taxon>
        <taxon>Serendipitaceae</taxon>
        <taxon>Serendipita</taxon>
    </lineage>
</organism>
<name>G4TQA3_SERID</name>
<dbReference type="AlphaFoldDB" id="G4TQA3"/>
<dbReference type="GO" id="GO:0006574">
    <property type="term" value="P:L-valine catabolic process"/>
    <property type="evidence" value="ECO:0007669"/>
    <property type="project" value="TreeGrafter"/>
</dbReference>
<proteinExistence type="predicted"/>
<feature type="compositionally biased region" description="Low complexity" evidence="4">
    <location>
        <begin position="17"/>
        <end position="26"/>
    </location>
</feature>
<dbReference type="SUPFAM" id="SSF52096">
    <property type="entry name" value="ClpP/crotonase"/>
    <property type="match status" value="1"/>
</dbReference>
<dbReference type="HOGENOM" id="CLU_2387550_0_0_1"/>
<dbReference type="GO" id="GO:0003860">
    <property type="term" value="F:3-hydroxyisobutyryl-CoA hydrolase activity"/>
    <property type="evidence" value="ECO:0007669"/>
    <property type="project" value="UniProtKB-EC"/>
</dbReference>
<dbReference type="PANTHER" id="PTHR43176:SF3">
    <property type="entry name" value="3-HYDROXYISOBUTYRYL-COA HYDROLASE, MITOCHONDRIAL"/>
    <property type="match status" value="1"/>
</dbReference>
<evidence type="ECO:0000256" key="4">
    <source>
        <dbReference type="SAM" id="MobiDB-lite"/>
    </source>
</evidence>
<accession>G4TQA3</accession>
<dbReference type="Gene3D" id="3.90.226.10">
    <property type="entry name" value="2-enoyl-CoA Hydratase, Chain A, domain 1"/>
    <property type="match status" value="1"/>
</dbReference>
<dbReference type="STRING" id="1109443.G4TQA3"/>
<keyword evidence="3" id="KW-0378">Hydrolase</keyword>
<dbReference type="InParanoid" id="G4TQA3"/>
<evidence type="ECO:0000259" key="5">
    <source>
        <dbReference type="Pfam" id="PF16113"/>
    </source>
</evidence>
<feature type="compositionally biased region" description="Polar residues" evidence="4">
    <location>
        <begin position="1"/>
        <end position="16"/>
    </location>
</feature>
<dbReference type="Pfam" id="PF16113">
    <property type="entry name" value="ECH_2"/>
    <property type="match status" value="1"/>
</dbReference>
<reference evidence="6 7" key="1">
    <citation type="journal article" date="2011" name="PLoS Pathog.">
        <title>Endophytic Life Strategies Decoded by Genome and Transcriptome Analyses of the Mutualistic Root Symbiont Piriformospora indica.</title>
        <authorList>
            <person name="Zuccaro A."/>
            <person name="Lahrmann U."/>
            <person name="Guldener U."/>
            <person name="Langen G."/>
            <person name="Pfiffi S."/>
            <person name="Biedenkopf D."/>
            <person name="Wong P."/>
            <person name="Samans B."/>
            <person name="Grimm C."/>
            <person name="Basiewicz M."/>
            <person name="Murat C."/>
            <person name="Martin F."/>
            <person name="Kogel K.H."/>
        </authorList>
    </citation>
    <scope>NUCLEOTIDE SEQUENCE [LARGE SCALE GENOMIC DNA]</scope>
    <source>
        <strain evidence="6 7">DSM 11827</strain>
    </source>
</reference>
<dbReference type="InterPro" id="IPR045004">
    <property type="entry name" value="ECH_dom"/>
</dbReference>
<dbReference type="GO" id="GO:0005739">
    <property type="term" value="C:mitochondrion"/>
    <property type="evidence" value="ECO:0007669"/>
    <property type="project" value="TreeGrafter"/>
</dbReference>
<evidence type="ECO:0000256" key="3">
    <source>
        <dbReference type="ARBA" id="ARBA00022801"/>
    </source>
</evidence>
<comment type="catalytic activity">
    <reaction evidence="1">
        <text>3-hydroxy-2-methylpropanoyl-CoA + H2O = 3-hydroxy-2-methylpropanoate + CoA + H(+)</text>
        <dbReference type="Rhea" id="RHEA:20888"/>
        <dbReference type="ChEBI" id="CHEBI:11805"/>
        <dbReference type="ChEBI" id="CHEBI:15377"/>
        <dbReference type="ChEBI" id="CHEBI:15378"/>
        <dbReference type="ChEBI" id="CHEBI:57287"/>
        <dbReference type="ChEBI" id="CHEBI:57340"/>
        <dbReference type="EC" id="3.1.2.4"/>
    </reaction>
</comment>
<gene>
    <name evidence="6" type="ORF">PIIN_07449</name>
</gene>